<accession>A0A382E816</accession>
<dbReference type="EMBL" id="UINC01042890">
    <property type="protein sequence ID" value="SVB46133.1"/>
    <property type="molecule type" value="Genomic_DNA"/>
</dbReference>
<name>A0A382E816_9ZZZZ</name>
<reference evidence="1" key="1">
    <citation type="submission" date="2018-05" db="EMBL/GenBank/DDBJ databases">
        <authorList>
            <person name="Lanie J.A."/>
            <person name="Ng W.-L."/>
            <person name="Kazmierczak K.M."/>
            <person name="Andrzejewski T.M."/>
            <person name="Davidsen T.M."/>
            <person name="Wayne K.J."/>
            <person name="Tettelin H."/>
            <person name="Glass J.I."/>
            <person name="Rusch D."/>
            <person name="Podicherti R."/>
            <person name="Tsui H.-C.T."/>
            <person name="Winkler M.E."/>
        </authorList>
    </citation>
    <scope>NUCLEOTIDE SEQUENCE</scope>
</reference>
<protein>
    <submittedName>
        <fullName evidence="1">Uncharacterized protein</fullName>
    </submittedName>
</protein>
<dbReference type="AlphaFoldDB" id="A0A382E816"/>
<sequence length="29" mass="3423">MYSWIQQAMKSLGGRINGYDFKEGLHKTY</sequence>
<evidence type="ECO:0000313" key="1">
    <source>
        <dbReference type="EMBL" id="SVB46133.1"/>
    </source>
</evidence>
<gene>
    <name evidence="1" type="ORF">METZ01_LOCUS198987</name>
</gene>
<proteinExistence type="predicted"/>
<organism evidence="1">
    <name type="scientific">marine metagenome</name>
    <dbReference type="NCBI Taxonomy" id="408172"/>
    <lineage>
        <taxon>unclassified sequences</taxon>
        <taxon>metagenomes</taxon>
        <taxon>ecological metagenomes</taxon>
    </lineage>
</organism>